<dbReference type="Gene3D" id="3.60.110.10">
    <property type="entry name" value="Carbon-nitrogen hydrolase"/>
    <property type="match status" value="1"/>
</dbReference>
<dbReference type="Pfam" id="PF00795">
    <property type="entry name" value="CN_hydrolase"/>
    <property type="match status" value="1"/>
</dbReference>
<proteinExistence type="inferred from homology"/>
<evidence type="ECO:0000313" key="4">
    <source>
        <dbReference type="Proteomes" id="UP001519887"/>
    </source>
</evidence>
<evidence type="ECO:0000259" key="2">
    <source>
        <dbReference type="PROSITE" id="PS50263"/>
    </source>
</evidence>
<organism evidence="3 4">
    <name type="scientific">Paenibacillus sepulcri</name>
    <dbReference type="NCBI Taxonomy" id="359917"/>
    <lineage>
        <taxon>Bacteria</taxon>
        <taxon>Bacillati</taxon>
        <taxon>Bacillota</taxon>
        <taxon>Bacilli</taxon>
        <taxon>Bacillales</taxon>
        <taxon>Paenibacillaceae</taxon>
        <taxon>Paenibacillus</taxon>
    </lineage>
</organism>
<protein>
    <submittedName>
        <fullName evidence="3">Nitrilase</fullName>
    </submittedName>
</protein>
<gene>
    <name evidence="3" type="ORF">K0U00_44725</name>
</gene>
<dbReference type="SUPFAM" id="SSF56317">
    <property type="entry name" value="Carbon-nitrogen hydrolase"/>
    <property type="match status" value="1"/>
</dbReference>
<dbReference type="Proteomes" id="UP001519887">
    <property type="component" value="Unassembled WGS sequence"/>
</dbReference>
<dbReference type="InterPro" id="IPR044149">
    <property type="entry name" value="Nitrilases_CHs"/>
</dbReference>
<feature type="non-terminal residue" evidence="3">
    <location>
        <position position="67"/>
    </location>
</feature>
<dbReference type="PANTHER" id="PTHR46044">
    <property type="entry name" value="NITRILASE"/>
    <property type="match status" value="1"/>
</dbReference>
<accession>A0ABS7CJS1</accession>
<evidence type="ECO:0000313" key="3">
    <source>
        <dbReference type="EMBL" id="MBW7461183.1"/>
    </source>
</evidence>
<feature type="domain" description="CN hydrolase" evidence="2">
    <location>
        <begin position="5"/>
        <end position="67"/>
    </location>
</feature>
<dbReference type="PANTHER" id="PTHR46044:SF1">
    <property type="entry name" value="CN HYDROLASE DOMAIN-CONTAINING PROTEIN"/>
    <property type="match status" value="1"/>
</dbReference>
<dbReference type="EMBL" id="JAHZIK010002753">
    <property type="protein sequence ID" value="MBW7461183.1"/>
    <property type="molecule type" value="Genomic_DNA"/>
</dbReference>
<dbReference type="InterPro" id="IPR003010">
    <property type="entry name" value="C-N_Hydrolase"/>
</dbReference>
<keyword evidence="4" id="KW-1185">Reference proteome</keyword>
<dbReference type="PROSITE" id="PS50263">
    <property type="entry name" value="CN_HYDROLASE"/>
    <property type="match status" value="1"/>
</dbReference>
<reference evidence="3 4" key="1">
    <citation type="submission" date="2021-07" db="EMBL/GenBank/DDBJ databases">
        <title>Paenibacillus radiodurans sp. nov., isolated from the southeastern edge of Tengger Desert.</title>
        <authorList>
            <person name="Zhang G."/>
        </authorList>
    </citation>
    <scope>NUCLEOTIDE SEQUENCE [LARGE SCALE GENOMIC DNA]</scope>
    <source>
        <strain evidence="3 4">CCM 7311</strain>
    </source>
</reference>
<dbReference type="InterPro" id="IPR036526">
    <property type="entry name" value="C-N_Hydrolase_sf"/>
</dbReference>
<name>A0ABS7CJS1_9BACL</name>
<comment type="caution">
    <text evidence="3">The sequence shown here is derived from an EMBL/GenBank/DDBJ whole genome shotgun (WGS) entry which is preliminary data.</text>
</comment>
<evidence type="ECO:0000256" key="1">
    <source>
        <dbReference type="ARBA" id="ARBA00008129"/>
    </source>
</evidence>
<comment type="similarity">
    <text evidence="1">Belongs to the carbon-nitrogen hydrolase superfamily. Nitrilase family.</text>
</comment>
<sequence length="67" mass="7286">MGQNVRIAVVQAAPVLFDKESALERIADYASQAQSQDARLLVFPEVFVAGYPRGLSFGARVGSRTME</sequence>